<name>A0A974DRU1_XENLA</name>
<organism evidence="1 2">
    <name type="scientific">Xenopus laevis</name>
    <name type="common">African clawed frog</name>
    <dbReference type="NCBI Taxonomy" id="8355"/>
    <lineage>
        <taxon>Eukaryota</taxon>
        <taxon>Metazoa</taxon>
        <taxon>Chordata</taxon>
        <taxon>Craniata</taxon>
        <taxon>Vertebrata</taxon>
        <taxon>Euteleostomi</taxon>
        <taxon>Amphibia</taxon>
        <taxon>Batrachia</taxon>
        <taxon>Anura</taxon>
        <taxon>Pipoidea</taxon>
        <taxon>Pipidae</taxon>
        <taxon>Xenopodinae</taxon>
        <taxon>Xenopus</taxon>
        <taxon>Xenopus</taxon>
    </lineage>
</organism>
<dbReference type="Proteomes" id="UP000694892">
    <property type="component" value="Chromosome 2L"/>
</dbReference>
<accession>A0A974DRU1</accession>
<gene>
    <name evidence="1" type="ORF">XELAEV_18013501mg</name>
</gene>
<protein>
    <submittedName>
        <fullName evidence="1">Uncharacterized protein</fullName>
    </submittedName>
</protein>
<reference evidence="2" key="1">
    <citation type="journal article" date="2016" name="Nature">
        <title>Genome evolution in the allotetraploid frog Xenopus laevis.</title>
        <authorList>
            <person name="Session A.M."/>
            <person name="Uno Y."/>
            <person name="Kwon T."/>
            <person name="Chapman J.A."/>
            <person name="Toyoda A."/>
            <person name="Takahashi S."/>
            <person name="Fukui A."/>
            <person name="Hikosaka A."/>
            <person name="Suzuki A."/>
            <person name="Kondo M."/>
            <person name="van Heeringen S.J."/>
            <person name="Quigley I."/>
            <person name="Heinz S."/>
            <person name="Ogino H."/>
            <person name="Ochi H."/>
            <person name="Hellsten U."/>
            <person name="Lyons J.B."/>
            <person name="Simakov O."/>
            <person name="Putnam N."/>
            <person name="Stites J."/>
            <person name="Kuroki Y."/>
            <person name="Tanaka T."/>
            <person name="Michiue T."/>
            <person name="Watanabe M."/>
            <person name="Bogdanovic O."/>
            <person name="Lister R."/>
            <person name="Georgiou G."/>
            <person name="Paranjpe S.S."/>
            <person name="van Kruijsbergen I."/>
            <person name="Shu S."/>
            <person name="Carlson J."/>
            <person name="Kinoshita T."/>
            <person name="Ohta Y."/>
            <person name="Mawaribuchi S."/>
            <person name="Jenkins J."/>
            <person name="Grimwood J."/>
            <person name="Schmutz J."/>
            <person name="Mitros T."/>
            <person name="Mozaffari S.V."/>
            <person name="Suzuki Y."/>
            <person name="Haramoto Y."/>
            <person name="Yamamoto T.S."/>
            <person name="Takagi C."/>
            <person name="Heald R."/>
            <person name="Miller K."/>
            <person name="Haudenschild C."/>
            <person name="Kitzman J."/>
            <person name="Nakayama T."/>
            <person name="Izutsu Y."/>
            <person name="Robert J."/>
            <person name="Fortriede J."/>
            <person name="Burns K."/>
            <person name="Lotay V."/>
            <person name="Karimi K."/>
            <person name="Yasuoka Y."/>
            <person name="Dichmann D.S."/>
            <person name="Flajnik M.F."/>
            <person name="Houston D.W."/>
            <person name="Shendure J."/>
            <person name="DuPasquier L."/>
            <person name="Vize P.D."/>
            <person name="Zorn A.M."/>
            <person name="Ito M."/>
            <person name="Marcotte E.M."/>
            <person name="Wallingford J.B."/>
            <person name="Ito Y."/>
            <person name="Asashima M."/>
            <person name="Ueno N."/>
            <person name="Matsuda Y."/>
            <person name="Veenstra G.J."/>
            <person name="Fujiyama A."/>
            <person name="Harland R.M."/>
            <person name="Taira M."/>
            <person name="Rokhsar D.S."/>
        </authorList>
    </citation>
    <scope>NUCLEOTIDE SEQUENCE [LARGE SCALE GENOMIC DNA]</scope>
    <source>
        <strain evidence="2">J</strain>
    </source>
</reference>
<proteinExistence type="predicted"/>
<evidence type="ECO:0000313" key="1">
    <source>
        <dbReference type="EMBL" id="OCT95811.1"/>
    </source>
</evidence>
<dbReference type="EMBL" id="CM004468">
    <property type="protein sequence ID" value="OCT95811.1"/>
    <property type="molecule type" value="Genomic_DNA"/>
</dbReference>
<sequence>MHLTKSHYVLTLTRESLFLARKCIALKWLLGDPPTTGRWKTILREHFPLAHLVYMQWGNLDNFELQWQPWLDLLDLKDFSP</sequence>
<evidence type="ECO:0000313" key="2">
    <source>
        <dbReference type="Proteomes" id="UP000694892"/>
    </source>
</evidence>
<dbReference type="AlphaFoldDB" id="A0A974DRU1"/>